<keyword evidence="3" id="KW-0808">Transferase</keyword>
<dbReference type="InterPro" id="IPR000719">
    <property type="entry name" value="Prot_kinase_dom"/>
</dbReference>
<dbReference type="Proteomes" id="UP000663671">
    <property type="component" value="Chromosome 3"/>
</dbReference>
<dbReference type="GO" id="GO:0000245">
    <property type="term" value="P:spliceosomal complex assembly"/>
    <property type="evidence" value="ECO:0007669"/>
    <property type="project" value="TreeGrafter"/>
</dbReference>
<dbReference type="PANTHER" id="PTHR47634:SF9">
    <property type="entry name" value="PROTEIN KINASE DOMAIN-CONTAINING PROTEIN-RELATED"/>
    <property type="match status" value="1"/>
</dbReference>
<evidence type="ECO:0000256" key="4">
    <source>
        <dbReference type="ARBA" id="ARBA00022741"/>
    </source>
</evidence>
<dbReference type="SUPFAM" id="SSF56112">
    <property type="entry name" value="Protein kinase-like (PK-like)"/>
    <property type="match status" value="1"/>
</dbReference>
<evidence type="ECO:0000256" key="3">
    <source>
        <dbReference type="ARBA" id="ARBA00022679"/>
    </source>
</evidence>
<dbReference type="EC" id="2.7.11.1" evidence="1"/>
<dbReference type="GO" id="GO:0005634">
    <property type="term" value="C:nucleus"/>
    <property type="evidence" value="ECO:0007669"/>
    <property type="project" value="TreeGrafter"/>
</dbReference>
<evidence type="ECO:0000256" key="1">
    <source>
        <dbReference type="ARBA" id="ARBA00012513"/>
    </source>
</evidence>
<evidence type="ECO:0000259" key="9">
    <source>
        <dbReference type="PROSITE" id="PS50011"/>
    </source>
</evidence>
<evidence type="ECO:0000313" key="10">
    <source>
        <dbReference type="EMBL" id="QSS65435.1"/>
    </source>
</evidence>
<evidence type="ECO:0000256" key="8">
    <source>
        <dbReference type="ARBA" id="ARBA00048679"/>
    </source>
</evidence>
<evidence type="ECO:0000256" key="7">
    <source>
        <dbReference type="ARBA" id="ARBA00047899"/>
    </source>
</evidence>
<feature type="domain" description="Protein kinase" evidence="9">
    <location>
        <begin position="1"/>
        <end position="286"/>
    </location>
</feature>
<keyword evidence="4" id="KW-0547">Nucleotide-binding</keyword>
<comment type="catalytic activity">
    <reaction evidence="7">
        <text>L-threonyl-[protein] + ATP = O-phospho-L-threonyl-[protein] + ADP + H(+)</text>
        <dbReference type="Rhea" id="RHEA:46608"/>
        <dbReference type="Rhea" id="RHEA-COMP:11060"/>
        <dbReference type="Rhea" id="RHEA-COMP:11605"/>
        <dbReference type="ChEBI" id="CHEBI:15378"/>
        <dbReference type="ChEBI" id="CHEBI:30013"/>
        <dbReference type="ChEBI" id="CHEBI:30616"/>
        <dbReference type="ChEBI" id="CHEBI:61977"/>
        <dbReference type="ChEBI" id="CHEBI:456216"/>
        <dbReference type="EC" id="2.7.11.1"/>
    </reaction>
</comment>
<dbReference type="GO" id="GO:0050684">
    <property type="term" value="P:regulation of mRNA processing"/>
    <property type="evidence" value="ECO:0007669"/>
    <property type="project" value="TreeGrafter"/>
</dbReference>
<evidence type="ECO:0000256" key="6">
    <source>
        <dbReference type="ARBA" id="ARBA00022840"/>
    </source>
</evidence>
<sequence length="298" mass="33200">MAIRTAGKGIFSALLMIFGPHGDHINLPSAGGNQLRYLCRMVRRIAKQLLLALAYLHSSCGIVQTGRKSMREKPCSRHTTAGLKARLWLPSPPPNMLQASSGVPPQTTLRSSSDCQVSDSGKATWVDRHLTEFIQPRCLRAPEVSLEAKWDAGTDIWNARCVTYDVFAGKYLFDSRPSAAGSYVPDYHLSHMITLFGRFPRDLLNRGQLSGKYFDSKGNNCTITVSVVSLKGTPSMSGYSFGGFIENKSFYSNQEKKDFVQFLQSMLVLAPEERKPAHLLLEESWLNKLYESSRIMLG</sequence>
<proteinExistence type="predicted"/>
<organism evidence="10 11">
    <name type="scientific">Ajellomyces capsulatus</name>
    <name type="common">Darling's disease fungus</name>
    <name type="synonym">Histoplasma capsulatum</name>
    <dbReference type="NCBI Taxonomy" id="5037"/>
    <lineage>
        <taxon>Eukaryota</taxon>
        <taxon>Fungi</taxon>
        <taxon>Dikarya</taxon>
        <taxon>Ascomycota</taxon>
        <taxon>Pezizomycotina</taxon>
        <taxon>Eurotiomycetes</taxon>
        <taxon>Eurotiomycetidae</taxon>
        <taxon>Onygenales</taxon>
        <taxon>Ajellomycetaceae</taxon>
        <taxon>Histoplasma</taxon>
    </lineage>
</organism>
<evidence type="ECO:0000313" key="11">
    <source>
        <dbReference type="Proteomes" id="UP000663671"/>
    </source>
</evidence>
<dbReference type="PROSITE" id="PS50011">
    <property type="entry name" value="PROTEIN_KINASE_DOM"/>
    <property type="match status" value="1"/>
</dbReference>
<name>A0A8A1MHT5_AJECA</name>
<keyword evidence="5" id="KW-0418">Kinase</keyword>
<dbReference type="GO" id="GO:0005524">
    <property type="term" value="F:ATP binding"/>
    <property type="evidence" value="ECO:0007669"/>
    <property type="project" value="UniProtKB-KW"/>
</dbReference>
<dbReference type="OrthoDB" id="5979581at2759"/>
<gene>
    <name evidence="10" type="ORF">I7I51_06278</name>
</gene>
<dbReference type="PANTHER" id="PTHR47634">
    <property type="entry name" value="PROTEIN KINASE DOMAIN-CONTAINING PROTEIN-RELATED"/>
    <property type="match status" value="1"/>
</dbReference>
<comment type="catalytic activity">
    <reaction evidence="8">
        <text>L-seryl-[protein] + ATP = O-phospho-L-seryl-[protein] + ADP + H(+)</text>
        <dbReference type="Rhea" id="RHEA:17989"/>
        <dbReference type="Rhea" id="RHEA-COMP:9863"/>
        <dbReference type="Rhea" id="RHEA-COMP:11604"/>
        <dbReference type="ChEBI" id="CHEBI:15378"/>
        <dbReference type="ChEBI" id="CHEBI:29999"/>
        <dbReference type="ChEBI" id="CHEBI:30616"/>
        <dbReference type="ChEBI" id="CHEBI:83421"/>
        <dbReference type="ChEBI" id="CHEBI:456216"/>
        <dbReference type="EC" id="2.7.11.1"/>
    </reaction>
</comment>
<dbReference type="VEuPathDB" id="FungiDB:I7I51_06278"/>
<keyword evidence="6" id="KW-0067">ATP-binding</keyword>
<reference evidence="10" key="1">
    <citation type="submission" date="2021-01" db="EMBL/GenBank/DDBJ databases">
        <title>Chromosome-level genome assembly of a human fungal pathogen reveals clustering of transcriptionally co-regulated genes.</title>
        <authorList>
            <person name="Voorhies M."/>
            <person name="Cohen S."/>
            <person name="Shea T.P."/>
            <person name="Petrus S."/>
            <person name="Munoz J.F."/>
            <person name="Poplawski S."/>
            <person name="Goldman W.E."/>
            <person name="Michael T."/>
            <person name="Cuomo C.A."/>
            <person name="Sil A."/>
            <person name="Beyhan S."/>
        </authorList>
    </citation>
    <scope>NUCLEOTIDE SEQUENCE</scope>
    <source>
        <strain evidence="10">WU24</strain>
    </source>
</reference>
<dbReference type="InterPro" id="IPR051334">
    <property type="entry name" value="SRPK"/>
</dbReference>
<accession>A0A8A1MHT5</accession>
<evidence type="ECO:0000256" key="5">
    <source>
        <dbReference type="ARBA" id="ARBA00022777"/>
    </source>
</evidence>
<dbReference type="Gene3D" id="1.10.510.10">
    <property type="entry name" value="Transferase(Phosphotransferase) domain 1"/>
    <property type="match status" value="1"/>
</dbReference>
<dbReference type="GO" id="GO:0004674">
    <property type="term" value="F:protein serine/threonine kinase activity"/>
    <property type="evidence" value="ECO:0007669"/>
    <property type="project" value="UniProtKB-KW"/>
</dbReference>
<dbReference type="InterPro" id="IPR011009">
    <property type="entry name" value="Kinase-like_dom_sf"/>
</dbReference>
<dbReference type="GO" id="GO:0005737">
    <property type="term" value="C:cytoplasm"/>
    <property type="evidence" value="ECO:0007669"/>
    <property type="project" value="TreeGrafter"/>
</dbReference>
<dbReference type="EMBL" id="CP069115">
    <property type="protein sequence ID" value="QSS65435.1"/>
    <property type="molecule type" value="Genomic_DNA"/>
</dbReference>
<protein>
    <recommendedName>
        <fullName evidence="1">non-specific serine/threonine protein kinase</fullName>
        <ecNumber evidence="1">2.7.11.1</ecNumber>
    </recommendedName>
</protein>
<evidence type="ECO:0000256" key="2">
    <source>
        <dbReference type="ARBA" id="ARBA00022527"/>
    </source>
</evidence>
<keyword evidence="2" id="KW-0723">Serine/threonine-protein kinase</keyword>
<dbReference type="AlphaFoldDB" id="A0A8A1MHT5"/>